<proteinExistence type="predicted"/>
<dbReference type="OrthoDB" id="3535759at2"/>
<dbReference type="RefSeq" id="WP_089316958.1">
    <property type="nucleotide sequence ID" value="NZ_FZNP01000031.1"/>
</dbReference>
<feature type="region of interest" description="Disordered" evidence="1">
    <location>
        <begin position="211"/>
        <end position="232"/>
    </location>
</feature>
<organism evidence="2 3">
    <name type="scientific">Actinomadura mexicana</name>
    <dbReference type="NCBI Taxonomy" id="134959"/>
    <lineage>
        <taxon>Bacteria</taxon>
        <taxon>Bacillati</taxon>
        <taxon>Actinomycetota</taxon>
        <taxon>Actinomycetes</taxon>
        <taxon>Streptosporangiales</taxon>
        <taxon>Thermomonosporaceae</taxon>
        <taxon>Actinomadura</taxon>
    </lineage>
</organism>
<name>A0A239HG05_9ACTN</name>
<dbReference type="Proteomes" id="UP000198420">
    <property type="component" value="Unassembled WGS sequence"/>
</dbReference>
<evidence type="ECO:0000313" key="3">
    <source>
        <dbReference type="Proteomes" id="UP000198420"/>
    </source>
</evidence>
<keyword evidence="3" id="KW-1185">Reference proteome</keyword>
<evidence type="ECO:0000313" key="2">
    <source>
        <dbReference type="EMBL" id="SNS80222.1"/>
    </source>
</evidence>
<reference evidence="3" key="1">
    <citation type="submission" date="2017-06" db="EMBL/GenBank/DDBJ databases">
        <authorList>
            <person name="Varghese N."/>
            <person name="Submissions S."/>
        </authorList>
    </citation>
    <scope>NUCLEOTIDE SEQUENCE [LARGE SCALE GENOMIC DNA]</scope>
    <source>
        <strain evidence="3">DSM 44485</strain>
    </source>
</reference>
<feature type="region of interest" description="Disordered" evidence="1">
    <location>
        <begin position="1"/>
        <end position="26"/>
    </location>
</feature>
<protein>
    <submittedName>
        <fullName evidence="2">Uncharacterized protein</fullName>
    </submittedName>
</protein>
<sequence length="315" mass="34056">MSDDQPTGAGPGIPAPAGPAKDEYLGGLADAGASSGASSTGGGDFASVLSALSVVSTEVGETRAHLAELRDHFGESLAELGEVSGRINKLSALATQVAILSDRVQALTDNGGGTGEELDARPVDLAHIDPQDLPDVLGALVAWVREVVFVGWPWTQQTLRGCWLQHPDLINAMLWLRSAYRAAYDDENARPHAAADWHRWLDDVMTTAERRTRGCPQPGQDTPHAVPLPPRDDLSALEDLARRDVLAEIHRLNLRRQPGAGYPADAVADAQQRIVALMDEHGLTNDDYNQYLRALRETEEALAHAQERDGKEHQR</sequence>
<dbReference type="EMBL" id="FZNP01000031">
    <property type="protein sequence ID" value="SNS80222.1"/>
    <property type="molecule type" value="Genomic_DNA"/>
</dbReference>
<dbReference type="AlphaFoldDB" id="A0A239HG05"/>
<gene>
    <name evidence="2" type="ORF">SAMN06265355_1317</name>
</gene>
<evidence type="ECO:0000256" key="1">
    <source>
        <dbReference type="SAM" id="MobiDB-lite"/>
    </source>
</evidence>
<accession>A0A239HG05</accession>